<evidence type="ECO:0000313" key="1">
    <source>
        <dbReference type="EMBL" id="KAJ3610126.1"/>
    </source>
</evidence>
<comment type="caution">
    <text evidence="1">The sequence shown here is derived from an EMBL/GenBank/DDBJ whole genome shotgun (WGS) entry which is preliminary data.</text>
</comment>
<proteinExistence type="predicted"/>
<accession>A0A9Q0EQL3</accession>
<evidence type="ECO:0000313" key="2">
    <source>
        <dbReference type="Proteomes" id="UP001148018"/>
    </source>
</evidence>
<sequence>MELEDAFQAVGPFGPYQKRAVGLLVLVQVPQRGRLMSSLLSKLTRLRMGDVARKEEEGRFFDCRKFESETSFGFFFILRKTDRWVSPLTPLGDRIGVKTPSLPSLVCVRRRDREIMSLVPGSSPGTRDMSS</sequence>
<organism evidence="1 2">
    <name type="scientific">Muraenolepis orangiensis</name>
    <name type="common">Patagonian moray cod</name>
    <dbReference type="NCBI Taxonomy" id="630683"/>
    <lineage>
        <taxon>Eukaryota</taxon>
        <taxon>Metazoa</taxon>
        <taxon>Chordata</taxon>
        <taxon>Craniata</taxon>
        <taxon>Vertebrata</taxon>
        <taxon>Euteleostomi</taxon>
        <taxon>Actinopterygii</taxon>
        <taxon>Neopterygii</taxon>
        <taxon>Teleostei</taxon>
        <taxon>Neoteleostei</taxon>
        <taxon>Acanthomorphata</taxon>
        <taxon>Zeiogadaria</taxon>
        <taxon>Gadariae</taxon>
        <taxon>Gadiformes</taxon>
        <taxon>Muraenolepidoidei</taxon>
        <taxon>Muraenolepididae</taxon>
        <taxon>Muraenolepis</taxon>
    </lineage>
</organism>
<protein>
    <submittedName>
        <fullName evidence="1">Uncharacterized protein</fullName>
    </submittedName>
</protein>
<reference evidence="1" key="1">
    <citation type="submission" date="2022-07" db="EMBL/GenBank/DDBJ databases">
        <title>Chromosome-level genome of Muraenolepis orangiensis.</title>
        <authorList>
            <person name="Kim J."/>
        </authorList>
    </citation>
    <scope>NUCLEOTIDE SEQUENCE</scope>
    <source>
        <strain evidence="1">KU_S4_2022</strain>
        <tissue evidence="1">Muscle</tissue>
    </source>
</reference>
<dbReference type="AlphaFoldDB" id="A0A9Q0EQL3"/>
<name>A0A9Q0EQL3_9TELE</name>
<dbReference type="Proteomes" id="UP001148018">
    <property type="component" value="Unassembled WGS sequence"/>
</dbReference>
<keyword evidence="2" id="KW-1185">Reference proteome</keyword>
<dbReference type="EMBL" id="JANIIK010000038">
    <property type="protein sequence ID" value="KAJ3610126.1"/>
    <property type="molecule type" value="Genomic_DNA"/>
</dbReference>
<gene>
    <name evidence="1" type="ORF">NHX12_022220</name>
</gene>